<keyword evidence="3" id="KW-1185">Reference proteome</keyword>
<dbReference type="EMBL" id="VUMD01000007">
    <property type="protein sequence ID" value="MSS36813.1"/>
    <property type="molecule type" value="Genomic_DNA"/>
</dbReference>
<sequence length="366" mass="42257">MAIHIGLLLYICILGFIFFYKAISKTRNRYFVIAAFLPIFIIQAVRTLEVGIDTPAYVRGYFNINTVPSSWEIQNWEKGYVFLNQIIGTITSNNPHWLLAVVSALILTGTGYFIIKNTPSFQSTFWPVFFFITLNHYLTSMVSLRQYCALSIGINIYTVLKKSTSHRAYIKSILLFLIAMSFHASSIVCLVLIFSFFLKRVNQHTILICIITFFIIFINFDVLLNIAFKLFPRYYAYSQMGHTKFAGVPFSNTYIVFLMAKLGFTILVFMLNPQLDTNQDLYRLLFFALIGAGIGVMTTKIALIWRFGYYFDIFLILLIPRIVVRIKALCSTIYIICFLAGWSYYLYLLLTNTALCVPYHTFLKFP</sequence>
<protein>
    <submittedName>
        <fullName evidence="2">EpsG family protein</fullName>
    </submittedName>
</protein>
<dbReference type="Proteomes" id="UP000429958">
    <property type="component" value="Unassembled WGS sequence"/>
</dbReference>
<accession>A0A7X2NL50</accession>
<dbReference type="RefSeq" id="WP_154472252.1">
    <property type="nucleotide sequence ID" value="NZ_VUMD01000007.1"/>
</dbReference>
<keyword evidence="1" id="KW-0812">Transmembrane</keyword>
<dbReference type="AlphaFoldDB" id="A0A7X2NL50"/>
<evidence type="ECO:0000256" key="1">
    <source>
        <dbReference type="SAM" id="Phobius"/>
    </source>
</evidence>
<reference evidence="2 3" key="1">
    <citation type="submission" date="2019-08" db="EMBL/GenBank/DDBJ databases">
        <title>In-depth cultivation of the pig gut microbiome towards novel bacterial diversity and tailored functional studies.</title>
        <authorList>
            <person name="Wylensek D."/>
            <person name="Hitch T.C.A."/>
            <person name="Clavel T."/>
        </authorList>
    </citation>
    <scope>NUCLEOTIDE SEQUENCE [LARGE SCALE GENOMIC DNA]</scope>
    <source>
        <strain evidence="2 3">WCA-389-WT-23D1</strain>
    </source>
</reference>
<feature type="transmembrane region" description="Helical" evidence="1">
    <location>
        <begin position="204"/>
        <end position="231"/>
    </location>
</feature>
<feature type="transmembrane region" description="Helical" evidence="1">
    <location>
        <begin position="252"/>
        <end position="272"/>
    </location>
</feature>
<feature type="transmembrane region" description="Helical" evidence="1">
    <location>
        <begin position="6"/>
        <end position="23"/>
    </location>
</feature>
<evidence type="ECO:0000313" key="3">
    <source>
        <dbReference type="Proteomes" id="UP000429958"/>
    </source>
</evidence>
<dbReference type="InterPro" id="IPR049458">
    <property type="entry name" value="EpsG-like"/>
</dbReference>
<keyword evidence="1" id="KW-1133">Transmembrane helix</keyword>
<name>A0A7X2NL50_9CLOT</name>
<dbReference type="Pfam" id="PF14897">
    <property type="entry name" value="EpsG"/>
    <property type="match status" value="1"/>
</dbReference>
<feature type="transmembrane region" description="Helical" evidence="1">
    <location>
        <begin position="172"/>
        <end position="198"/>
    </location>
</feature>
<feature type="transmembrane region" description="Helical" evidence="1">
    <location>
        <begin position="97"/>
        <end position="114"/>
    </location>
</feature>
<proteinExistence type="predicted"/>
<organism evidence="2 3">
    <name type="scientific">Clostridium porci</name>
    <dbReference type="NCBI Taxonomy" id="2605778"/>
    <lineage>
        <taxon>Bacteria</taxon>
        <taxon>Bacillati</taxon>
        <taxon>Bacillota</taxon>
        <taxon>Clostridia</taxon>
        <taxon>Eubacteriales</taxon>
        <taxon>Clostridiaceae</taxon>
        <taxon>Clostridium</taxon>
    </lineage>
</organism>
<feature type="transmembrane region" description="Helical" evidence="1">
    <location>
        <begin position="326"/>
        <end position="345"/>
    </location>
</feature>
<feature type="transmembrane region" description="Helical" evidence="1">
    <location>
        <begin position="30"/>
        <end position="48"/>
    </location>
</feature>
<gene>
    <name evidence="2" type="ORF">FYJ39_09565</name>
</gene>
<evidence type="ECO:0000313" key="2">
    <source>
        <dbReference type="EMBL" id="MSS36813.1"/>
    </source>
</evidence>
<keyword evidence="1" id="KW-0472">Membrane</keyword>
<comment type="caution">
    <text evidence="2">The sequence shown here is derived from an EMBL/GenBank/DDBJ whole genome shotgun (WGS) entry which is preliminary data.</text>
</comment>
<feature type="transmembrane region" description="Helical" evidence="1">
    <location>
        <begin position="284"/>
        <end position="305"/>
    </location>
</feature>